<dbReference type="Proteomes" id="UP001214603">
    <property type="component" value="Chromosome 2"/>
</dbReference>
<accession>A0AAF0IRH2</accession>
<dbReference type="EMBL" id="CP119935">
    <property type="protein sequence ID" value="WFD02585.1"/>
    <property type="molecule type" value="Genomic_DNA"/>
</dbReference>
<sequence length="110" mass="12125">MSGSFDLFPDWLSPFPRLSEGLTGANHMTAGDAVTVFKLMTKAHNRARPPVCLAIHWGTFVVGAEEISESIYRLEKACEMQGIRYARTYDAPSDAPTFALVNHGQSIRVP</sequence>
<dbReference type="AlphaFoldDB" id="A0AAF0IRH2"/>
<name>A0AAF0IRH2_9BASI</name>
<organism evidence="1 2">
    <name type="scientific">Malassezia obtusa</name>
    <dbReference type="NCBI Taxonomy" id="76774"/>
    <lineage>
        <taxon>Eukaryota</taxon>
        <taxon>Fungi</taxon>
        <taxon>Dikarya</taxon>
        <taxon>Basidiomycota</taxon>
        <taxon>Ustilaginomycotina</taxon>
        <taxon>Malasseziomycetes</taxon>
        <taxon>Malasseziales</taxon>
        <taxon>Malasseziaceae</taxon>
        <taxon>Malassezia</taxon>
    </lineage>
</organism>
<protein>
    <submittedName>
        <fullName evidence="1">Uncharacterized protein</fullName>
    </submittedName>
</protein>
<evidence type="ECO:0000313" key="2">
    <source>
        <dbReference type="Proteomes" id="UP001214603"/>
    </source>
</evidence>
<keyword evidence="2" id="KW-1185">Reference proteome</keyword>
<evidence type="ECO:0000313" key="1">
    <source>
        <dbReference type="EMBL" id="WFD02585.1"/>
    </source>
</evidence>
<reference evidence="1" key="1">
    <citation type="submission" date="2023-03" db="EMBL/GenBank/DDBJ databases">
        <title>Mating type loci evolution in Malassezia.</title>
        <authorList>
            <person name="Coelho M.A."/>
        </authorList>
    </citation>
    <scope>NUCLEOTIDE SEQUENCE</scope>
    <source>
        <strain evidence="1">CBS 7876</strain>
    </source>
</reference>
<gene>
    <name evidence="1" type="ORF">MOBT1_001265</name>
</gene>
<proteinExistence type="predicted"/>